<evidence type="ECO:0000256" key="1">
    <source>
        <dbReference type="SAM" id="MobiDB-lite"/>
    </source>
</evidence>
<dbReference type="Proteomes" id="UP001498476">
    <property type="component" value="Unassembled WGS sequence"/>
</dbReference>
<keyword evidence="2" id="KW-0472">Membrane</keyword>
<protein>
    <recommendedName>
        <fullName evidence="5">Fucose-specific lectin</fullName>
    </recommendedName>
</protein>
<evidence type="ECO:0000256" key="2">
    <source>
        <dbReference type="SAM" id="Phobius"/>
    </source>
</evidence>
<dbReference type="Gene3D" id="2.120.10.70">
    <property type="entry name" value="Fucose-specific lectin"/>
    <property type="match status" value="2"/>
</dbReference>
<gene>
    <name evidence="3" type="ORF">QQX98_012035</name>
</gene>
<sequence length="518" mass="56380">MSRLKSVSALGLAFAKPALGISGWWTWSTYTLTPHFAYQDPGSGHLLHSACNSNGSAIFPTEEPFSFPIKHEAKPATPLAISGWWDDDLETTIASIFYQTTDDSLVNAYFQCDYETGSYNTTSEGEWKLSEAVGDFSVYEKTGLSVVELGDAGGFRLFYHDEDQRVNLMAYNDDTDWQLLGPVSQKQPASESITSIQTNGVNVSVAFPYNDENIAVAQFRENKKDKWILSSFPIPFSNPAPTNRTEPSDMTLESSVSPYSLPSYSSAGARPALTTDENSNLSIFYIGKDRKLHQFLQKGETWKAINGSWPEADDEFAPFALVSAPESNSVWIYYYDSEGDMIELHQDEDGVWADPRKPTTKNRPATNGSDDATDKSDSSSGGSSADKNATDENEDGGGGGLSVGAKAGLGVGISIGVSALLLVAAGLYRRRKTTPASDPKTEDQSRELYGSTVEAMGSYPGYDQAHYQPEGYSIVGSDGILYRPPQELPSIPKYELLGDVHHDGLDQRGQDGVSRRAG</sequence>
<organism evidence="3 4">
    <name type="scientific">Neonectria punicea</name>
    <dbReference type="NCBI Taxonomy" id="979145"/>
    <lineage>
        <taxon>Eukaryota</taxon>
        <taxon>Fungi</taxon>
        <taxon>Dikarya</taxon>
        <taxon>Ascomycota</taxon>
        <taxon>Pezizomycotina</taxon>
        <taxon>Sordariomycetes</taxon>
        <taxon>Hypocreomycetidae</taxon>
        <taxon>Hypocreales</taxon>
        <taxon>Nectriaceae</taxon>
        <taxon>Neonectria</taxon>
    </lineage>
</organism>
<dbReference type="EMBL" id="JAZAVJ010000323">
    <property type="protein sequence ID" value="KAK7398598.1"/>
    <property type="molecule type" value="Genomic_DNA"/>
</dbReference>
<evidence type="ECO:0000313" key="3">
    <source>
        <dbReference type="EMBL" id="KAK7398598.1"/>
    </source>
</evidence>
<name>A0ABR1GKD6_9HYPO</name>
<dbReference type="SUPFAM" id="SSF89372">
    <property type="entry name" value="Fucose-specific lectin"/>
    <property type="match status" value="1"/>
</dbReference>
<evidence type="ECO:0008006" key="5">
    <source>
        <dbReference type="Google" id="ProtNLM"/>
    </source>
</evidence>
<comment type="caution">
    <text evidence="3">The sequence shown here is derived from an EMBL/GenBank/DDBJ whole genome shotgun (WGS) entry which is preliminary data.</text>
</comment>
<proteinExistence type="predicted"/>
<feature type="transmembrane region" description="Helical" evidence="2">
    <location>
        <begin position="407"/>
        <end position="428"/>
    </location>
</feature>
<reference evidence="3 4" key="1">
    <citation type="journal article" date="2025" name="Microbiol. Resour. Announc.">
        <title>Draft genome sequences for Neonectria magnoliae and Neonectria punicea, canker pathogens of Liriodendron tulipifera and Acer saccharum in West Virginia.</title>
        <authorList>
            <person name="Petronek H.M."/>
            <person name="Kasson M.T."/>
            <person name="Metheny A.M."/>
            <person name="Stauder C.M."/>
            <person name="Lovett B."/>
            <person name="Lynch S.C."/>
            <person name="Garnas J.R."/>
            <person name="Kasson L.R."/>
            <person name="Stajich J.E."/>
        </authorList>
    </citation>
    <scope>NUCLEOTIDE SEQUENCE [LARGE SCALE GENOMIC DNA]</scope>
    <source>
        <strain evidence="3 4">NRRL 64653</strain>
    </source>
</reference>
<feature type="region of interest" description="Disordered" evidence="1">
    <location>
        <begin position="350"/>
        <end position="399"/>
    </location>
</feature>
<keyword evidence="2" id="KW-1133">Transmembrane helix</keyword>
<evidence type="ECO:0000313" key="4">
    <source>
        <dbReference type="Proteomes" id="UP001498476"/>
    </source>
</evidence>
<keyword evidence="2" id="KW-0812">Transmembrane</keyword>
<accession>A0ABR1GKD6</accession>
<feature type="compositionally biased region" description="Low complexity" evidence="1">
    <location>
        <begin position="378"/>
        <end position="387"/>
    </location>
</feature>
<keyword evidence="4" id="KW-1185">Reference proteome</keyword>